<dbReference type="SUPFAM" id="SSF64518">
    <property type="entry name" value="Phase 1 flagellin"/>
    <property type="match status" value="1"/>
</dbReference>
<dbReference type="Gene3D" id="3.30.70.2120">
    <property type="match status" value="1"/>
</dbReference>
<dbReference type="RefSeq" id="WP_055216906.1">
    <property type="nucleotide sequence ID" value="NZ_CZBU01000009.1"/>
</dbReference>
<dbReference type="Pfam" id="PF00700">
    <property type="entry name" value="Flagellin_C"/>
    <property type="match status" value="1"/>
</dbReference>
<feature type="domain" description="Flagellin N-terminal" evidence="6">
    <location>
        <begin position="3"/>
        <end position="140"/>
    </location>
</feature>
<dbReference type="InterPro" id="IPR042187">
    <property type="entry name" value="Flagellin_C_sub2"/>
</dbReference>
<dbReference type="GO" id="GO:0005576">
    <property type="term" value="C:extracellular region"/>
    <property type="evidence" value="ECO:0007669"/>
    <property type="project" value="UniProtKB-SubCell"/>
</dbReference>
<dbReference type="Gene3D" id="1.20.1330.10">
    <property type="entry name" value="f41 fragment of flagellin, N-terminal domain"/>
    <property type="match status" value="2"/>
</dbReference>
<keyword evidence="4" id="KW-0964">Secreted</keyword>
<dbReference type="Pfam" id="PF00669">
    <property type="entry name" value="Flagellin_N"/>
    <property type="match status" value="1"/>
</dbReference>
<dbReference type="OrthoDB" id="9796789at2"/>
<keyword evidence="5" id="KW-0175">Coiled coil</keyword>
<dbReference type="InterPro" id="IPR046358">
    <property type="entry name" value="Flagellin_C"/>
</dbReference>
<comment type="subcellular location">
    <subcellularLocation>
        <location evidence="4">Secreted</location>
    </subcellularLocation>
    <subcellularLocation>
        <location evidence="4">Bacterial flagellum</location>
    </subcellularLocation>
</comment>
<dbReference type="PRINTS" id="PR00207">
    <property type="entry name" value="FLAGELLIN"/>
</dbReference>
<keyword evidence="8" id="KW-0282">Flagellum</keyword>
<dbReference type="PANTHER" id="PTHR42792">
    <property type="entry name" value="FLAGELLIN"/>
    <property type="match status" value="1"/>
</dbReference>
<comment type="similarity">
    <text evidence="1 4">Belongs to the bacterial flagellin family.</text>
</comment>
<keyword evidence="8" id="KW-0969">Cilium</keyword>
<evidence type="ECO:0000256" key="1">
    <source>
        <dbReference type="ARBA" id="ARBA00005709"/>
    </source>
</evidence>
<keyword evidence="3 4" id="KW-0975">Bacterial flagellum</keyword>
<proteinExistence type="inferred from homology"/>
<dbReference type="AlphaFoldDB" id="A0A174Z8V3"/>
<dbReference type="PANTHER" id="PTHR42792:SF2">
    <property type="entry name" value="FLAGELLIN"/>
    <property type="match status" value="1"/>
</dbReference>
<organism evidence="8 9">
    <name type="scientific">Lachnospira eligens</name>
    <dbReference type="NCBI Taxonomy" id="39485"/>
    <lineage>
        <taxon>Bacteria</taxon>
        <taxon>Bacillati</taxon>
        <taxon>Bacillota</taxon>
        <taxon>Clostridia</taxon>
        <taxon>Lachnospirales</taxon>
        <taxon>Lachnospiraceae</taxon>
        <taxon>Lachnospira</taxon>
    </lineage>
</organism>
<dbReference type="Proteomes" id="UP000095621">
    <property type="component" value="Unassembled WGS sequence"/>
</dbReference>
<dbReference type="InterPro" id="IPR001029">
    <property type="entry name" value="Flagellin_N"/>
</dbReference>
<feature type="domain" description="Flagellin C-terminal" evidence="7">
    <location>
        <begin position="440"/>
        <end position="524"/>
    </location>
</feature>
<feature type="coiled-coil region" evidence="5">
    <location>
        <begin position="100"/>
        <end position="127"/>
    </location>
</feature>
<dbReference type="Gene3D" id="6.10.10.10">
    <property type="entry name" value="Flagellar export chaperone, C-terminal domain"/>
    <property type="match status" value="1"/>
</dbReference>
<evidence type="ECO:0000259" key="7">
    <source>
        <dbReference type="Pfam" id="PF00700"/>
    </source>
</evidence>
<dbReference type="GO" id="GO:0005198">
    <property type="term" value="F:structural molecule activity"/>
    <property type="evidence" value="ECO:0007669"/>
    <property type="project" value="UniProtKB-UniRule"/>
</dbReference>
<sequence length="525" mass="55022">MVVQHNMAAMNANRMLSGVSSAQSKSTEKLSSGYRINRAADDAAGLSISEKMRSQIRGLNQASTNAQDGISLIQTAEGALNEQHSILQRMRELSVQASNGTETNEDREAVQNEIEQLQSELTRISDTTEFNTMKLLDGSQSGSKVQASVSKSAESNLKTVEATAQVNKMAAAVAENDGGDSKLSVTVLDKNGNATTTEVTVSYDKTSGKFKANGKELTAAGTANNAADATTVGDALKEALEATDFGKNYDITNNAGTLSFTAKEKGSTSDAILTSNNGGATTATSVTPNTGTDEYQQITAGIGVYDGSGNIEDKIFTVNGEKFLYVTDPAKLGDDYKDVNYVKVTGTSGSLATDGTDTKTMAALIKAKTGIEAEADNAAKTTLNLKPSSTATGKGIELQIGANEGQTMNFTLDDMSADALGVGGNNVNLSTQDSAKTATTTIDAAIKKVSAARGRMGAVQNRLEHTINNLDTASENLQTAESRIRDTDMAEEMVNYSKNNILAQAGQSMLAQANQSNQGVLTLLQ</sequence>
<accession>A0A174Z8V3</accession>
<name>A0A174Z8V3_9FIRM</name>
<evidence type="ECO:0000313" key="8">
    <source>
        <dbReference type="EMBL" id="CUQ79390.1"/>
    </source>
</evidence>
<evidence type="ECO:0000313" key="9">
    <source>
        <dbReference type="Proteomes" id="UP000095621"/>
    </source>
</evidence>
<evidence type="ECO:0000256" key="3">
    <source>
        <dbReference type="ARBA" id="ARBA00023143"/>
    </source>
</evidence>
<evidence type="ECO:0000259" key="6">
    <source>
        <dbReference type="Pfam" id="PF00669"/>
    </source>
</evidence>
<dbReference type="InterPro" id="IPR001492">
    <property type="entry name" value="Flagellin"/>
</dbReference>
<dbReference type="EMBL" id="CZBU01000009">
    <property type="protein sequence ID" value="CUQ79390.1"/>
    <property type="molecule type" value="Genomic_DNA"/>
</dbReference>
<protein>
    <recommendedName>
        <fullName evidence="2 4">Flagellin</fullName>
    </recommendedName>
</protein>
<evidence type="ECO:0000256" key="2">
    <source>
        <dbReference type="ARBA" id="ARBA00020110"/>
    </source>
</evidence>
<evidence type="ECO:0000256" key="4">
    <source>
        <dbReference type="RuleBase" id="RU362073"/>
    </source>
</evidence>
<gene>
    <name evidence="8" type="primary">hag_3</name>
    <name evidence="8" type="ORF">ERS852490_03058</name>
</gene>
<dbReference type="GO" id="GO:0009288">
    <property type="term" value="C:bacterial-type flagellum"/>
    <property type="evidence" value="ECO:0007669"/>
    <property type="project" value="UniProtKB-SubCell"/>
</dbReference>
<keyword evidence="8" id="KW-0966">Cell projection</keyword>
<comment type="function">
    <text evidence="4">Flagellin is the subunit protein which polymerizes to form the filaments of bacterial flagella.</text>
</comment>
<reference evidence="8 9" key="1">
    <citation type="submission" date="2015-09" db="EMBL/GenBank/DDBJ databases">
        <authorList>
            <consortium name="Pathogen Informatics"/>
        </authorList>
    </citation>
    <scope>NUCLEOTIDE SEQUENCE [LARGE SCALE GENOMIC DNA]</scope>
    <source>
        <strain evidence="8 9">2789STDY5834875</strain>
    </source>
</reference>
<feature type="coiled-coil region" evidence="5">
    <location>
        <begin position="463"/>
        <end position="490"/>
    </location>
</feature>
<evidence type="ECO:0000256" key="5">
    <source>
        <dbReference type="SAM" id="Coils"/>
    </source>
</evidence>